<protein>
    <submittedName>
        <fullName evidence="2">Tetratricopeptide repeat protein</fullName>
    </submittedName>
</protein>
<dbReference type="GO" id="GO:0042597">
    <property type="term" value="C:periplasmic space"/>
    <property type="evidence" value="ECO:0007669"/>
    <property type="project" value="InterPro"/>
</dbReference>
<evidence type="ECO:0000313" key="3">
    <source>
        <dbReference type="Proteomes" id="UP000600139"/>
    </source>
</evidence>
<dbReference type="SUPFAM" id="SSF48452">
    <property type="entry name" value="TPR-like"/>
    <property type="match status" value="2"/>
</dbReference>
<dbReference type="Gene3D" id="1.25.40.10">
    <property type="entry name" value="Tetratricopeptide repeat domain"/>
    <property type="match status" value="5"/>
</dbReference>
<dbReference type="InterPro" id="IPR008939">
    <property type="entry name" value="Lytic_TGlycosylase_superhlx_U"/>
</dbReference>
<dbReference type="InterPro" id="IPR011990">
    <property type="entry name" value="TPR-like_helical_dom_sf"/>
</dbReference>
<dbReference type="SUPFAM" id="SSF48435">
    <property type="entry name" value="Bacterial muramidases"/>
    <property type="match status" value="1"/>
</dbReference>
<name>A0A934R2H7_9BACT</name>
<keyword evidence="1" id="KW-0732">Signal</keyword>
<accession>A0A934R2H7</accession>
<dbReference type="EMBL" id="JAENIK010000001">
    <property type="protein sequence ID" value="MBK1814120.1"/>
    <property type="molecule type" value="Genomic_DNA"/>
</dbReference>
<dbReference type="GO" id="GO:0004553">
    <property type="term" value="F:hydrolase activity, hydrolyzing O-glycosyl compounds"/>
    <property type="evidence" value="ECO:0007669"/>
    <property type="project" value="InterPro"/>
</dbReference>
<sequence length="859" mass="92856">MKFWPLFPLLLLSPVRGQGADAFADHERKGEAALADGLWEMAELHFRNCLAAPGLTPGVKSRIGIRLAESLVREGNPSAALELLEQSFVEKNAEALFWKAQALAGQKRFAEAADLFSHLLENPAAAHRTEAGLTLASLRLALDQPEAALGSLAGLIPGADEKTAARIRLYQVEILLDLGRAAPARAAMPETADITAEDQPLASFLNAQLLLKEDHPAEAEAAFRELLNHADGQTLAHYHAAAIGLADAVAAGGKAEDAAKSLLAFIQDHPGSPLLDTMFGRILQWLPEKPATTDPVLERLALWITPPLLPPISSIATPASGSAVAAWPTYETPSSLTDRLVFSIYARAIGLHRIGTTETKAEAHLLFNRLRIEHPGHFLATRSLYQSARWLLDEGDSEQAFSLLNTLRQTADSTELKGEAAFLEARAAYRKGDPKLAIQLFEEAARSLGAPEARTARLQAAIARLHSGEGGKVHLIQNQNTAPDQELDADLELERALSTTPPAAAAPLLEEFLKRFPDHPRAAEARLAVAEAALSGTAPDVALAKIHLDALEASSEKSAALPPPRLALMRMRMADLTHDSAAAMAQAQAIMDTYPGDPVAAEAAFTLGRNQFQAGSYNDARLVFQKLATTDTDPDRAQAAWLLTARSAALGGTPQSKEEALVCFDKACESKGPLKAIATLEKASFLIDMYRLPEASAFLGKWIKTLPEDDPLQLPAGLLLGEALYAQGSSNESSMVEALAVYDRLLAHARSQPSLLNRLQYLRGTTLEQLPDPKNPGKNREKEAFQAYYSVLETTTPPTEWEYFERCGFGALALLEKAERWQTAISVAQKIASFKGPQAEIAAARARKIKLEQMIFEDD</sequence>
<dbReference type="AlphaFoldDB" id="A0A934R2H7"/>
<keyword evidence="3" id="KW-1185">Reference proteome</keyword>
<dbReference type="Pfam" id="PF13432">
    <property type="entry name" value="TPR_16"/>
    <property type="match status" value="4"/>
</dbReference>
<gene>
    <name evidence="2" type="ORF">JIN84_00670</name>
</gene>
<proteinExistence type="predicted"/>
<comment type="caution">
    <text evidence="2">The sequence shown here is derived from an EMBL/GenBank/DDBJ whole genome shotgun (WGS) entry which is preliminary data.</text>
</comment>
<evidence type="ECO:0000256" key="1">
    <source>
        <dbReference type="ARBA" id="ARBA00022729"/>
    </source>
</evidence>
<dbReference type="Proteomes" id="UP000600139">
    <property type="component" value="Unassembled WGS sequence"/>
</dbReference>
<organism evidence="2 3">
    <name type="scientific">Luteolibacter yonseiensis</name>
    <dbReference type="NCBI Taxonomy" id="1144680"/>
    <lineage>
        <taxon>Bacteria</taxon>
        <taxon>Pseudomonadati</taxon>
        <taxon>Verrucomicrobiota</taxon>
        <taxon>Verrucomicrobiia</taxon>
        <taxon>Verrucomicrobiales</taxon>
        <taxon>Verrucomicrobiaceae</taxon>
        <taxon>Luteolibacter</taxon>
    </lineage>
</organism>
<reference evidence="2" key="1">
    <citation type="submission" date="2021-01" db="EMBL/GenBank/DDBJ databases">
        <title>Modified the classification status of verrucomicrobia.</title>
        <authorList>
            <person name="Feng X."/>
        </authorList>
    </citation>
    <scope>NUCLEOTIDE SEQUENCE</scope>
    <source>
        <strain evidence="2">JCM 18052</strain>
    </source>
</reference>
<evidence type="ECO:0000313" key="2">
    <source>
        <dbReference type="EMBL" id="MBK1814120.1"/>
    </source>
</evidence>
<dbReference type="RefSeq" id="WP_200349082.1">
    <property type="nucleotide sequence ID" value="NZ_BAABHZ010000005.1"/>
</dbReference>